<protein>
    <recommendedName>
        <fullName evidence="2">Curlin associated</fullName>
    </recommendedName>
</protein>
<accession>A0A6J5MAT5</accession>
<sequence>MKLIKRSILVMALMTPTLSFGQSTTNSIYIQQVGDSSTITIKQEGQGNEIGNRTTDTPVVLQGDGQVVDITMQGNTNKINGDIKQSDGSTTTVEMVGDSNELNFDVGNAADTGGSTTTFDIAGSSNEFNFNQGKVSSATNLTQTFTLTGDLNTVTQNVETNDVENLFTVAGDSNVITTTQNGASGKNIEMVLTGDQNNVTVNQKSTLNVDSIKLNSTSSGSTILINQCNAGGC</sequence>
<evidence type="ECO:0008006" key="2">
    <source>
        <dbReference type="Google" id="ProtNLM"/>
    </source>
</evidence>
<reference evidence="1" key="1">
    <citation type="submission" date="2020-04" db="EMBL/GenBank/DDBJ databases">
        <authorList>
            <person name="Chiriac C."/>
            <person name="Salcher M."/>
            <person name="Ghai R."/>
            <person name="Kavagutti S V."/>
        </authorList>
    </citation>
    <scope>NUCLEOTIDE SEQUENCE</scope>
</reference>
<dbReference type="EMBL" id="LR796423">
    <property type="protein sequence ID" value="CAB4143798.1"/>
    <property type="molecule type" value="Genomic_DNA"/>
</dbReference>
<name>A0A6J5MAT5_9CAUD</name>
<proteinExistence type="predicted"/>
<organism evidence="1">
    <name type="scientific">uncultured Caudovirales phage</name>
    <dbReference type="NCBI Taxonomy" id="2100421"/>
    <lineage>
        <taxon>Viruses</taxon>
        <taxon>Duplodnaviria</taxon>
        <taxon>Heunggongvirae</taxon>
        <taxon>Uroviricota</taxon>
        <taxon>Caudoviricetes</taxon>
        <taxon>Peduoviridae</taxon>
        <taxon>Maltschvirus</taxon>
        <taxon>Maltschvirus maltsch</taxon>
    </lineage>
</organism>
<evidence type="ECO:0000313" key="1">
    <source>
        <dbReference type="EMBL" id="CAB4143798.1"/>
    </source>
</evidence>
<gene>
    <name evidence="1" type="ORF">UFOVP447_249</name>
</gene>